<accession>A0AAD9MQ60</accession>
<dbReference type="AlphaFoldDB" id="A0AAD9MQ60"/>
<dbReference type="EMBL" id="JAODUP010001496">
    <property type="protein sequence ID" value="KAK2140063.1"/>
    <property type="molecule type" value="Genomic_DNA"/>
</dbReference>
<sequence length="169" mass="19087">MSGSDHFHRDLHELSNLYLGIMMVNVMRYLLQNNYQLQDSTTGAIYNIVSDTSIRGKDQLFDGVGYSYTVKRRTIWRCTLRSKTVNCAAAVRQTGDNIVCGLRQHIRQPSLGTVHRLHMDREYNRATNMVECVFPVGAHEQRPGRMAHSAECQGLCGHEPLPVGGIVVR</sequence>
<dbReference type="Proteomes" id="UP001208570">
    <property type="component" value="Unassembled WGS sequence"/>
</dbReference>
<dbReference type="Gene3D" id="2.20.25.240">
    <property type="match status" value="1"/>
</dbReference>
<organism evidence="1 2">
    <name type="scientific">Paralvinella palmiformis</name>
    <dbReference type="NCBI Taxonomy" id="53620"/>
    <lineage>
        <taxon>Eukaryota</taxon>
        <taxon>Metazoa</taxon>
        <taxon>Spiralia</taxon>
        <taxon>Lophotrochozoa</taxon>
        <taxon>Annelida</taxon>
        <taxon>Polychaeta</taxon>
        <taxon>Sedentaria</taxon>
        <taxon>Canalipalpata</taxon>
        <taxon>Terebellida</taxon>
        <taxon>Terebelliformia</taxon>
        <taxon>Alvinellidae</taxon>
        <taxon>Paralvinella</taxon>
    </lineage>
</organism>
<protein>
    <submittedName>
        <fullName evidence="1">Uncharacterized protein</fullName>
    </submittedName>
</protein>
<gene>
    <name evidence="1" type="ORF">LSH36_1496g00046</name>
</gene>
<evidence type="ECO:0000313" key="2">
    <source>
        <dbReference type="Proteomes" id="UP001208570"/>
    </source>
</evidence>
<evidence type="ECO:0000313" key="1">
    <source>
        <dbReference type="EMBL" id="KAK2140063.1"/>
    </source>
</evidence>
<keyword evidence="2" id="KW-1185">Reference proteome</keyword>
<proteinExistence type="predicted"/>
<name>A0AAD9MQ60_9ANNE</name>
<reference evidence="1" key="1">
    <citation type="journal article" date="2023" name="Mol. Biol. Evol.">
        <title>Third-Generation Sequencing Reveals the Adaptive Role of the Epigenome in Three Deep-Sea Polychaetes.</title>
        <authorList>
            <person name="Perez M."/>
            <person name="Aroh O."/>
            <person name="Sun Y."/>
            <person name="Lan Y."/>
            <person name="Juniper S.K."/>
            <person name="Young C.R."/>
            <person name="Angers B."/>
            <person name="Qian P.Y."/>
        </authorList>
    </citation>
    <scope>NUCLEOTIDE SEQUENCE</scope>
    <source>
        <strain evidence="1">P08H-3</strain>
    </source>
</reference>
<comment type="caution">
    <text evidence="1">The sequence shown here is derived from an EMBL/GenBank/DDBJ whole genome shotgun (WGS) entry which is preliminary data.</text>
</comment>